<evidence type="ECO:0000313" key="10">
    <source>
        <dbReference type="Proteomes" id="UP000192917"/>
    </source>
</evidence>
<feature type="domain" description="CobW C-terminal" evidence="8">
    <location>
        <begin position="265"/>
        <end position="360"/>
    </location>
</feature>
<dbReference type="RefSeq" id="WP_085121799.1">
    <property type="nucleotide sequence ID" value="NZ_FWZX01000004.1"/>
</dbReference>
<reference evidence="9 10" key="1">
    <citation type="submission" date="2017-04" db="EMBL/GenBank/DDBJ databases">
        <authorList>
            <person name="Afonso C.L."/>
            <person name="Miller P.J."/>
            <person name="Scott M.A."/>
            <person name="Spackman E."/>
            <person name="Goraichik I."/>
            <person name="Dimitrov K.M."/>
            <person name="Suarez D.L."/>
            <person name="Swayne D.E."/>
        </authorList>
    </citation>
    <scope>NUCLEOTIDE SEQUENCE [LARGE SCALE GENOMIC DNA]</scope>
    <source>
        <strain evidence="9 10">USBA 355</strain>
    </source>
</reference>
<comment type="similarity">
    <text evidence="4">Belongs to the SIMIBI class G3E GTPase family. ZNG1 subfamily.</text>
</comment>
<sequence>MGEPTEPTREDPTPGDALADRRDPLIPVTVLTGFLGSGKTTLLKALLARPELADTAVVVNEFGEVGLDHLLLEGSEEQIVELSSGCLCCTVRWDLVETLDSLWSRRAAGEIAFRRIVVETTGLADPAPILHSLISDPRLARRYRLDGVVTVVDAVAGAETLGRQPEAAKQAAVADRIVLSKTDLPEARPDEVEALLRRFNPSVPVERASHGAVEPGRILGLGLFDPARKHPDVAAWLNAEAFAEAQAHDQGHRHLHDVNRHDARIRAFCVERERPIASANFSLFLELLLANRGADLLRVKGLVDIAENPGRPAVLHGVQHLFHPVVFLDAWPGGSARTRLVFIVRDIPQAWIEKLLDALTGEQADDGADPLQEIAR</sequence>
<evidence type="ECO:0000256" key="5">
    <source>
        <dbReference type="ARBA" id="ARBA00045658"/>
    </source>
</evidence>
<dbReference type="GO" id="GO:0016787">
    <property type="term" value="F:hydrolase activity"/>
    <property type="evidence" value="ECO:0007669"/>
    <property type="project" value="UniProtKB-KW"/>
</dbReference>
<dbReference type="Pfam" id="PF07683">
    <property type="entry name" value="CobW_C"/>
    <property type="match status" value="1"/>
</dbReference>
<keyword evidence="3" id="KW-0143">Chaperone</keyword>
<dbReference type="SUPFAM" id="SSF52540">
    <property type="entry name" value="P-loop containing nucleoside triphosphate hydrolases"/>
    <property type="match status" value="1"/>
</dbReference>
<evidence type="ECO:0000256" key="7">
    <source>
        <dbReference type="SAM" id="MobiDB-lite"/>
    </source>
</evidence>
<keyword evidence="1" id="KW-0547">Nucleotide-binding</keyword>
<dbReference type="InterPro" id="IPR011629">
    <property type="entry name" value="CobW-like_C"/>
</dbReference>
<dbReference type="AlphaFoldDB" id="A0A1Y6BK41"/>
<feature type="region of interest" description="Disordered" evidence="7">
    <location>
        <begin position="1"/>
        <end position="20"/>
    </location>
</feature>
<dbReference type="GO" id="GO:0005737">
    <property type="term" value="C:cytoplasm"/>
    <property type="evidence" value="ECO:0007669"/>
    <property type="project" value="TreeGrafter"/>
</dbReference>
<dbReference type="SUPFAM" id="SSF90002">
    <property type="entry name" value="Hypothetical protein YjiA, C-terminal domain"/>
    <property type="match status" value="1"/>
</dbReference>
<dbReference type="Proteomes" id="UP000192917">
    <property type="component" value="Unassembled WGS sequence"/>
</dbReference>
<comment type="catalytic activity">
    <reaction evidence="6">
        <text>GTP + H2O = GDP + phosphate + H(+)</text>
        <dbReference type="Rhea" id="RHEA:19669"/>
        <dbReference type="ChEBI" id="CHEBI:15377"/>
        <dbReference type="ChEBI" id="CHEBI:15378"/>
        <dbReference type="ChEBI" id="CHEBI:37565"/>
        <dbReference type="ChEBI" id="CHEBI:43474"/>
        <dbReference type="ChEBI" id="CHEBI:58189"/>
    </reaction>
    <physiologicalReaction direction="left-to-right" evidence="6">
        <dbReference type="Rhea" id="RHEA:19670"/>
    </physiologicalReaction>
</comment>
<dbReference type="InterPro" id="IPR036627">
    <property type="entry name" value="CobW-likC_sf"/>
</dbReference>
<keyword evidence="2" id="KW-0378">Hydrolase</keyword>
<dbReference type="InterPro" id="IPR027417">
    <property type="entry name" value="P-loop_NTPase"/>
</dbReference>
<name>A0A1Y6BK41_9PROT</name>
<evidence type="ECO:0000313" key="9">
    <source>
        <dbReference type="EMBL" id="SMF07841.1"/>
    </source>
</evidence>
<evidence type="ECO:0000259" key="8">
    <source>
        <dbReference type="SMART" id="SM00833"/>
    </source>
</evidence>
<keyword evidence="10" id="KW-1185">Reference proteome</keyword>
<evidence type="ECO:0000256" key="1">
    <source>
        <dbReference type="ARBA" id="ARBA00022741"/>
    </source>
</evidence>
<dbReference type="PANTHER" id="PTHR13748">
    <property type="entry name" value="COBW-RELATED"/>
    <property type="match status" value="1"/>
</dbReference>
<evidence type="ECO:0000256" key="6">
    <source>
        <dbReference type="ARBA" id="ARBA00049117"/>
    </source>
</evidence>
<dbReference type="STRING" id="560819.SAMN05428998_10493"/>
<dbReference type="Pfam" id="PF02492">
    <property type="entry name" value="cobW"/>
    <property type="match status" value="1"/>
</dbReference>
<protein>
    <submittedName>
        <fullName evidence="9">GTPase, G3E family</fullName>
    </submittedName>
</protein>
<gene>
    <name evidence="9" type="ORF">SAMN05428998_10493</name>
</gene>
<dbReference type="Gene3D" id="3.30.1220.10">
    <property type="entry name" value="CobW-like, C-terminal domain"/>
    <property type="match status" value="1"/>
</dbReference>
<accession>A0A1Y6BK41</accession>
<dbReference type="Gene3D" id="3.40.50.300">
    <property type="entry name" value="P-loop containing nucleotide triphosphate hydrolases"/>
    <property type="match status" value="1"/>
</dbReference>
<proteinExistence type="inferred from homology"/>
<dbReference type="EMBL" id="FWZX01000004">
    <property type="protein sequence ID" value="SMF07841.1"/>
    <property type="molecule type" value="Genomic_DNA"/>
</dbReference>
<organism evidence="9 10">
    <name type="scientific">Tistlia consotensis USBA 355</name>
    <dbReference type="NCBI Taxonomy" id="560819"/>
    <lineage>
        <taxon>Bacteria</taxon>
        <taxon>Pseudomonadati</taxon>
        <taxon>Pseudomonadota</taxon>
        <taxon>Alphaproteobacteria</taxon>
        <taxon>Rhodospirillales</taxon>
        <taxon>Rhodovibrionaceae</taxon>
        <taxon>Tistlia</taxon>
    </lineage>
</organism>
<comment type="function">
    <text evidence="5">Zinc chaperone that directly transfers zinc cofactor to target proteins, thereby activating them. Zinc is transferred from the CXCC motif in the GTPase domain to the zinc binding site in target proteins in a process requiring GTP hydrolysis.</text>
</comment>
<dbReference type="InterPro" id="IPR003495">
    <property type="entry name" value="CobW/HypB/UreG_nucleotide-bd"/>
</dbReference>
<evidence type="ECO:0000256" key="4">
    <source>
        <dbReference type="ARBA" id="ARBA00034320"/>
    </source>
</evidence>
<dbReference type="SMART" id="SM00833">
    <property type="entry name" value="CobW_C"/>
    <property type="match status" value="1"/>
</dbReference>
<dbReference type="PANTHER" id="PTHR13748:SF62">
    <property type="entry name" value="COBW DOMAIN-CONTAINING PROTEIN"/>
    <property type="match status" value="1"/>
</dbReference>
<evidence type="ECO:0000256" key="3">
    <source>
        <dbReference type="ARBA" id="ARBA00023186"/>
    </source>
</evidence>
<dbReference type="InterPro" id="IPR051316">
    <property type="entry name" value="Zinc-reg_GTPase_activator"/>
</dbReference>
<dbReference type="GO" id="GO:0000166">
    <property type="term" value="F:nucleotide binding"/>
    <property type="evidence" value="ECO:0007669"/>
    <property type="project" value="UniProtKB-KW"/>
</dbReference>
<dbReference type="CDD" id="cd03112">
    <property type="entry name" value="CobW-like"/>
    <property type="match status" value="1"/>
</dbReference>
<evidence type="ECO:0000256" key="2">
    <source>
        <dbReference type="ARBA" id="ARBA00022801"/>
    </source>
</evidence>